<organism evidence="1 2">
    <name type="scientific">Pleurotus ostreatus (strain PC15)</name>
    <name type="common">Oyster mushroom</name>
    <dbReference type="NCBI Taxonomy" id="1137138"/>
    <lineage>
        <taxon>Eukaryota</taxon>
        <taxon>Fungi</taxon>
        <taxon>Dikarya</taxon>
        <taxon>Basidiomycota</taxon>
        <taxon>Agaricomycotina</taxon>
        <taxon>Agaricomycetes</taxon>
        <taxon>Agaricomycetidae</taxon>
        <taxon>Agaricales</taxon>
        <taxon>Pleurotineae</taxon>
        <taxon>Pleurotaceae</taxon>
        <taxon>Pleurotus</taxon>
    </lineage>
</organism>
<name>A0A067NNG4_PLEO1</name>
<evidence type="ECO:0000313" key="1">
    <source>
        <dbReference type="EMBL" id="KDQ25652.1"/>
    </source>
</evidence>
<reference evidence="2" key="1">
    <citation type="journal article" date="2014" name="Proc. Natl. Acad. Sci. U.S.A.">
        <title>Extensive sampling of basidiomycete genomes demonstrates inadequacy of the white-rot/brown-rot paradigm for wood decay fungi.</title>
        <authorList>
            <person name="Riley R."/>
            <person name="Salamov A.A."/>
            <person name="Brown D.W."/>
            <person name="Nagy L.G."/>
            <person name="Floudas D."/>
            <person name="Held B.W."/>
            <person name="Levasseur A."/>
            <person name="Lombard V."/>
            <person name="Morin E."/>
            <person name="Otillar R."/>
            <person name="Lindquist E.A."/>
            <person name="Sun H."/>
            <person name="LaButti K.M."/>
            <person name="Schmutz J."/>
            <person name="Jabbour D."/>
            <person name="Luo H."/>
            <person name="Baker S.E."/>
            <person name="Pisabarro A.G."/>
            <person name="Walton J.D."/>
            <person name="Blanchette R.A."/>
            <person name="Henrissat B."/>
            <person name="Martin F."/>
            <person name="Cullen D."/>
            <person name="Hibbett D.S."/>
            <person name="Grigoriev I.V."/>
        </authorList>
    </citation>
    <scope>NUCLEOTIDE SEQUENCE [LARGE SCALE GENOMIC DNA]</scope>
    <source>
        <strain evidence="2">PC15</strain>
    </source>
</reference>
<evidence type="ECO:0000313" key="2">
    <source>
        <dbReference type="Proteomes" id="UP000027073"/>
    </source>
</evidence>
<gene>
    <name evidence="1" type="ORF">PLEOSDRAFT_1045775</name>
</gene>
<protein>
    <submittedName>
        <fullName evidence="1">Uncharacterized protein</fullName>
    </submittedName>
</protein>
<dbReference type="EMBL" id="KL198010">
    <property type="protein sequence ID" value="KDQ25652.1"/>
    <property type="molecule type" value="Genomic_DNA"/>
</dbReference>
<dbReference type="HOGENOM" id="CLU_1013935_0_0_1"/>
<dbReference type="OrthoDB" id="3039677at2759"/>
<dbReference type="VEuPathDB" id="FungiDB:PLEOSDRAFT_1045775"/>
<dbReference type="InParanoid" id="A0A067NNG4"/>
<dbReference type="AlphaFoldDB" id="A0A067NNG4"/>
<sequence length="250" mass="27839">MHTGQMETSMMSVSARSANLCALLTDYDILRDQVPGIVDTLAKSHAHDTRGFYRRREFQPHAFKLGPKPKWILLDNIAHQKLICLLPRCQPPAIVPKRVLSYDEVLWRGVAYSCADSPKFRNSSIMFKPPARPAGVASDVSTPGVIEHIFQCDTEVCADIFLLVKSYSYVGPHADPYRRYGFSAGSLCHSTSTGTANLHVIPLTSVICHCAMTSMETLDGGRFIHFLPLNRVNNTSTFVSLQRVLMLLTE</sequence>
<accession>A0A067NNG4</accession>
<proteinExistence type="predicted"/>
<dbReference type="Proteomes" id="UP000027073">
    <property type="component" value="Unassembled WGS sequence"/>
</dbReference>